<proteinExistence type="inferred from homology"/>
<dbReference type="GO" id="GO:0003677">
    <property type="term" value="F:DNA binding"/>
    <property type="evidence" value="ECO:0007669"/>
    <property type="project" value="UniProtKB-KW"/>
</dbReference>
<dbReference type="EMBL" id="NEEW01000013">
    <property type="protein sequence ID" value="PJD80056.1"/>
    <property type="molecule type" value="Genomic_DNA"/>
</dbReference>
<name>A0A2J0PV80_9ENTR</name>
<keyword evidence="2" id="KW-0805">Transcription regulation</keyword>
<protein>
    <submittedName>
        <fullName evidence="6 7">Transcriptional regulator</fullName>
    </submittedName>
</protein>
<dbReference type="InterPro" id="IPR036390">
    <property type="entry name" value="WH_DNA-bd_sf"/>
</dbReference>
<evidence type="ECO:0000313" key="8">
    <source>
        <dbReference type="Proteomes" id="UP000076205"/>
    </source>
</evidence>
<dbReference type="SUPFAM" id="SSF46785">
    <property type="entry name" value="Winged helix' DNA-binding domain"/>
    <property type="match status" value="1"/>
</dbReference>
<accession>A0A179PQ51</accession>
<dbReference type="InterPro" id="IPR036388">
    <property type="entry name" value="WH-like_DNA-bd_sf"/>
</dbReference>
<dbReference type="KEGG" id="ehm:AB284_02045"/>
<reference evidence="6 8" key="1">
    <citation type="submission" date="2016-03" db="EMBL/GenBank/DDBJ databases">
        <authorList>
            <consortium name="Pathogen Informatics"/>
        </authorList>
    </citation>
    <scope>NUCLEOTIDE SEQUENCE [LARGE SCALE GENOMIC DNA]</scope>
    <source>
        <strain evidence="8">e1424</strain>
        <strain evidence="6">E1424</strain>
    </source>
</reference>
<accession>A0A2J0PV80</accession>
<dbReference type="InterPro" id="IPR050389">
    <property type="entry name" value="LysR-type_TF"/>
</dbReference>
<evidence type="ECO:0000313" key="7">
    <source>
        <dbReference type="EMBL" id="PJD80056.1"/>
    </source>
</evidence>
<dbReference type="AlphaFoldDB" id="A0A2J0PV80"/>
<gene>
    <name evidence="6" type="primary">syrM1</name>
    <name evidence="7" type="ORF">B9Q30_21965</name>
    <name evidence="6" type="ORF">SAMEA2273352_03812</name>
</gene>
<dbReference type="SUPFAM" id="SSF53850">
    <property type="entry name" value="Periplasmic binding protein-like II"/>
    <property type="match status" value="1"/>
</dbReference>
<sequence length="300" mass="33015">MKADLRTLDLNLLKTLDALLDERSVTRAAARLALTQPAVSGMLNRLRDYFEDPLFIRAPHGIVPTTRAEAMAAPVKRILADIDELLQPIAFDPLTATFTFTLAATDYALRAVVVPFIAALKVQAPGIRVRVVPVESDRLVSQLEQGSVDVALITPHTTPDELHSRALYDERYVCMMRADHPDAGQPMTLDRFCALEHVLVSYEGDGFRGVTDGALEKTGRTRHVGLSVSNFLVLPDVLALSDMIAVVPSRIAEKQTGMFVCETPVPVPGFTKSMAWHGRTHRNLAQAWLRGLLLETSQRA</sequence>
<dbReference type="Gene3D" id="3.40.190.10">
    <property type="entry name" value="Periplasmic binding protein-like II"/>
    <property type="match status" value="2"/>
</dbReference>
<dbReference type="Gene3D" id="1.10.10.10">
    <property type="entry name" value="Winged helix-like DNA-binding domain superfamily/Winged helix DNA-binding domain"/>
    <property type="match status" value="1"/>
</dbReference>
<dbReference type="Pfam" id="PF00126">
    <property type="entry name" value="HTH_1"/>
    <property type="match status" value="1"/>
</dbReference>
<comment type="similarity">
    <text evidence="1">Belongs to the LysR transcriptional regulatory family.</text>
</comment>
<organism evidence="7 9">
    <name type="scientific">Enterobacter hormaechei</name>
    <dbReference type="NCBI Taxonomy" id="158836"/>
    <lineage>
        <taxon>Bacteria</taxon>
        <taxon>Pseudomonadati</taxon>
        <taxon>Pseudomonadota</taxon>
        <taxon>Gammaproteobacteria</taxon>
        <taxon>Enterobacterales</taxon>
        <taxon>Enterobacteriaceae</taxon>
        <taxon>Enterobacter</taxon>
        <taxon>Enterobacter cloacae complex</taxon>
    </lineage>
</organism>
<evidence type="ECO:0000256" key="2">
    <source>
        <dbReference type="ARBA" id="ARBA00023015"/>
    </source>
</evidence>
<keyword evidence="3" id="KW-0238">DNA-binding</keyword>
<keyword evidence="4" id="KW-0804">Transcription</keyword>
<dbReference type="PANTHER" id="PTHR30118:SF15">
    <property type="entry name" value="TRANSCRIPTIONAL REGULATORY PROTEIN"/>
    <property type="match status" value="1"/>
</dbReference>
<evidence type="ECO:0000256" key="1">
    <source>
        <dbReference type="ARBA" id="ARBA00009437"/>
    </source>
</evidence>
<dbReference type="RefSeq" id="WP_015570111.1">
    <property type="nucleotide sequence ID" value="NZ_AMGJ01000023.1"/>
</dbReference>
<dbReference type="EMBL" id="FJYW01000009">
    <property type="protein sequence ID" value="CZX96568.1"/>
    <property type="molecule type" value="Genomic_DNA"/>
</dbReference>
<comment type="caution">
    <text evidence="7">The sequence shown here is derived from an EMBL/GenBank/DDBJ whole genome shotgun (WGS) entry which is preliminary data.</text>
</comment>
<dbReference type="Proteomes" id="UP000229974">
    <property type="component" value="Unassembled WGS sequence"/>
</dbReference>
<dbReference type="InterPro" id="IPR000847">
    <property type="entry name" value="LysR_HTH_N"/>
</dbReference>
<dbReference type="PANTHER" id="PTHR30118">
    <property type="entry name" value="HTH-TYPE TRANSCRIPTIONAL REGULATOR LEUO-RELATED"/>
    <property type="match status" value="1"/>
</dbReference>
<reference evidence="7 9" key="2">
    <citation type="journal article" date="2017" name="J. Antimicrob. Chemother.">
        <title>Characterization of the population structure, drug resistance mechanisms and plasmids of the community-associated Enterobacter cloacae complex in China.</title>
        <authorList>
            <person name="Zhou K."/>
            <person name="Yu W."/>
            <person name="Cao X."/>
            <person name="Shen P."/>
            <person name="Lu H."/>
            <person name="Luo Q."/>
            <person name="Rossen J.W.A."/>
            <person name="Xiao Y."/>
        </authorList>
    </citation>
    <scope>NUCLEOTIDE SEQUENCE [LARGE SCALE GENOMIC DNA]</scope>
    <source>
        <strain evidence="7 9">ECC904</strain>
    </source>
</reference>
<dbReference type="Proteomes" id="UP000076205">
    <property type="component" value="Unassembled WGS sequence"/>
</dbReference>
<evidence type="ECO:0000256" key="4">
    <source>
        <dbReference type="ARBA" id="ARBA00023163"/>
    </source>
</evidence>
<evidence type="ECO:0000313" key="6">
    <source>
        <dbReference type="EMBL" id="CZX96568.1"/>
    </source>
</evidence>
<dbReference type="PROSITE" id="PS50931">
    <property type="entry name" value="HTH_LYSR"/>
    <property type="match status" value="1"/>
</dbReference>
<dbReference type="GO" id="GO:0003700">
    <property type="term" value="F:DNA-binding transcription factor activity"/>
    <property type="evidence" value="ECO:0007669"/>
    <property type="project" value="InterPro"/>
</dbReference>
<dbReference type="OrthoDB" id="8557381at2"/>
<evidence type="ECO:0000259" key="5">
    <source>
        <dbReference type="PROSITE" id="PS50931"/>
    </source>
</evidence>
<feature type="domain" description="HTH lysR-type" evidence="5">
    <location>
        <begin position="8"/>
        <end position="65"/>
    </location>
</feature>
<dbReference type="PRINTS" id="PR00039">
    <property type="entry name" value="HTHLYSR"/>
</dbReference>
<dbReference type="InterPro" id="IPR005119">
    <property type="entry name" value="LysR_subst-bd"/>
</dbReference>
<dbReference type="Pfam" id="PF03466">
    <property type="entry name" value="LysR_substrate"/>
    <property type="match status" value="1"/>
</dbReference>
<dbReference type="STRING" id="299766.BFV68_00200"/>
<evidence type="ECO:0000256" key="3">
    <source>
        <dbReference type="ARBA" id="ARBA00023125"/>
    </source>
</evidence>
<evidence type="ECO:0000313" key="9">
    <source>
        <dbReference type="Proteomes" id="UP000229974"/>
    </source>
</evidence>